<sequence length="203" mass="22091">MHYPTTFLTLLFALTTLSSPLPFSTSDTSPTTLRKSFILTDNPLVPNADCASFLKNPNDPSNHITIADIEFGLSPCTLEPIDPSPEITHSAEEFIYSIVCNTEPLSPTALDVGILAFDILRRQTHHYDPSGRCTTLAKYDTAAVNLCRDPKVPAMGYSSYLVYSAIAFISKDCVSMGKGVKRAGGWADIRHGGMTSRIGVFRA</sequence>
<feature type="signal peptide" evidence="1">
    <location>
        <begin position="1"/>
        <end position="20"/>
    </location>
</feature>
<protein>
    <recommendedName>
        <fullName evidence="4">Ecp2 effector protein domain-containing protein</fullName>
    </recommendedName>
</protein>
<evidence type="ECO:0000313" key="2">
    <source>
        <dbReference type="EMBL" id="RPA75244.1"/>
    </source>
</evidence>
<accession>A0A3N4I035</accession>
<keyword evidence="1" id="KW-0732">Signal</keyword>
<feature type="chain" id="PRO_5018044588" description="Ecp2 effector protein domain-containing protein" evidence="1">
    <location>
        <begin position="21"/>
        <end position="203"/>
    </location>
</feature>
<dbReference type="EMBL" id="ML119768">
    <property type="protein sequence ID" value="RPA75244.1"/>
    <property type="molecule type" value="Genomic_DNA"/>
</dbReference>
<evidence type="ECO:0008006" key="4">
    <source>
        <dbReference type="Google" id="ProtNLM"/>
    </source>
</evidence>
<dbReference type="Proteomes" id="UP000275078">
    <property type="component" value="Unassembled WGS sequence"/>
</dbReference>
<gene>
    <name evidence="2" type="ORF">BJ508DRAFT_332291</name>
</gene>
<name>A0A3N4I035_ASCIM</name>
<evidence type="ECO:0000313" key="3">
    <source>
        <dbReference type="Proteomes" id="UP000275078"/>
    </source>
</evidence>
<evidence type="ECO:0000256" key="1">
    <source>
        <dbReference type="SAM" id="SignalP"/>
    </source>
</evidence>
<proteinExistence type="predicted"/>
<keyword evidence="3" id="KW-1185">Reference proteome</keyword>
<dbReference type="AlphaFoldDB" id="A0A3N4I035"/>
<reference evidence="2 3" key="1">
    <citation type="journal article" date="2018" name="Nat. Ecol. Evol.">
        <title>Pezizomycetes genomes reveal the molecular basis of ectomycorrhizal truffle lifestyle.</title>
        <authorList>
            <person name="Murat C."/>
            <person name="Payen T."/>
            <person name="Noel B."/>
            <person name="Kuo A."/>
            <person name="Morin E."/>
            <person name="Chen J."/>
            <person name="Kohler A."/>
            <person name="Krizsan K."/>
            <person name="Balestrini R."/>
            <person name="Da Silva C."/>
            <person name="Montanini B."/>
            <person name="Hainaut M."/>
            <person name="Levati E."/>
            <person name="Barry K.W."/>
            <person name="Belfiori B."/>
            <person name="Cichocki N."/>
            <person name="Clum A."/>
            <person name="Dockter R.B."/>
            <person name="Fauchery L."/>
            <person name="Guy J."/>
            <person name="Iotti M."/>
            <person name="Le Tacon F."/>
            <person name="Lindquist E.A."/>
            <person name="Lipzen A."/>
            <person name="Malagnac F."/>
            <person name="Mello A."/>
            <person name="Molinier V."/>
            <person name="Miyauchi S."/>
            <person name="Poulain J."/>
            <person name="Riccioni C."/>
            <person name="Rubini A."/>
            <person name="Sitrit Y."/>
            <person name="Splivallo R."/>
            <person name="Traeger S."/>
            <person name="Wang M."/>
            <person name="Zifcakova L."/>
            <person name="Wipf D."/>
            <person name="Zambonelli A."/>
            <person name="Paolocci F."/>
            <person name="Nowrousian M."/>
            <person name="Ottonello S."/>
            <person name="Baldrian P."/>
            <person name="Spatafora J.W."/>
            <person name="Henrissat B."/>
            <person name="Nagy L.G."/>
            <person name="Aury J.M."/>
            <person name="Wincker P."/>
            <person name="Grigoriev I.V."/>
            <person name="Bonfante P."/>
            <person name="Martin F.M."/>
        </authorList>
    </citation>
    <scope>NUCLEOTIDE SEQUENCE [LARGE SCALE GENOMIC DNA]</scope>
    <source>
        <strain evidence="2 3">RN42</strain>
    </source>
</reference>
<organism evidence="2 3">
    <name type="scientific">Ascobolus immersus RN42</name>
    <dbReference type="NCBI Taxonomy" id="1160509"/>
    <lineage>
        <taxon>Eukaryota</taxon>
        <taxon>Fungi</taxon>
        <taxon>Dikarya</taxon>
        <taxon>Ascomycota</taxon>
        <taxon>Pezizomycotina</taxon>
        <taxon>Pezizomycetes</taxon>
        <taxon>Pezizales</taxon>
        <taxon>Ascobolaceae</taxon>
        <taxon>Ascobolus</taxon>
    </lineage>
</organism>